<organism evidence="1">
    <name type="scientific">Clostridium butyricum</name>
    <dbReference type="NCBI Taxonomy" id="1492"/>
    <lineage>
        <taxon>Bacteria</taxon>
        <taxon>Bacillati</taxon>
        <taxon>Bacillota</taxon>
        <taxon>Clostridia</taxon>
        <taxon>Eubacteriales</taxon>
        <taxon>Clostridiaceae</taxon>
        <taxon>Clostridium</taxon>
    </lineage>
</organism>
<sequence>MICLNVTIIYDNSKDNNSYDHINFLLNNLKLNTPINCTEYFLPTDFSLHCKHYCQCLIGNCDYFNFCSVNKIAKSISDSDLIILACSSLRRCFLPPSLKLLIEHLSYIWMPHKNHIPMSDKIGLVISNDYVPLLPSTGRTLKKHLKFWGIKNILKFTSHDSHKIIPNTNLLSKDYINLLALSIKIMNIYSSNHTTSSHSGNIIKFPYSQLISNKKYLSNNNPTDNVIPLKKIQNDL</sequence>
<proteinExistence type="predicted"/>
<dbReference type="Gene3D" id="3.40.50.360">
    <property type="match status" value="1"/>
</dbReference>
<protein>
    <recommendedName>
        <fullName evidence="2">NADPH-dependent FMN reductase-like domain-containing protein</fullName>
    </recommendedName>
</protein>
<dbReference type="InterPro" id="IPR029039">
    <property type="entry name" value="Flavoprotein-like_sf"/>
</dbReference>
<gene>
    <name evidence="1" type="ORF">CBLFYP62_00009</name>
</gene>
<evidence type="ECO:0008006" key="2">
    <source>
        <dbReference type="Google" id="ProtNLM"/>
    </source>
</evidence>
<name>A0A6N2Y596_CLOBU</name>
<dbReference type="RefSeq" id="WP_002579031.1">
    <property type="nucleotide sequence ID" value="NZ_CABHIF010000007.1"/>
</dbReference>
<dbReference type="EMBL" id="CACRTU010000001">
    <property type="protein sequence ID" value="VYT61232.1"/>
    <property type="molecule type" value="Genomic_DNA"/>
</dbReference>
<accession>A0A6N2Y596</accession>
<evidence type="ECO:0000313" key="1">
    <source>
        <dbReference type="EMBL" id="VYT61232.1"/>
    </source>
</evidence>
<reference evidence="1" key="1">
    <citation type="submission" date="2019-11" db="EMBL/GenBank/DDBJ databases">
        <authorList>
            <person name="Feng L."/>
        </authorList>
    </citation>
    <scope>NUCLEOTIDE SEQUENCE</scope>
    <source>
        <strain evidence="1">CButyricumLFYP62</strain>
    </source>
</reference>
<dbReference type="AlphaFoldDB" id="A0A6N2Y596"/>